<keyword evidence="1" id="KW-0732">Signal</keyword>
<sequence>MKKLLLFIFTVLPLVLFAQGEAANWYFGQNAGLQFDPDTGNVTAVTNGSLNTLEGCASISNTDGDLLFYTDGITVWNRNHLIMTNGTGLNGDSSSTSSALIVPKPQDPNIYYIFTVDEPHHNDGGVNNGLNYTVVDMTDGIGFVDNAQKNVPLITYDTTDTQETRFKCSEKISAVKSADCESFWVLTHFIDNFYAFKIDAVGVDTTPVISNTPTVVPISGYRRNALGYLKASPQGDKLAAAHLGLTTVEGGNGPGKIMLYDFDNSTGIVSNELELYDGDSPYGVEFSPEATKLYATVGLGDSGGGNSLLLQYDLLAADIPASQFTINNSSVFSAGAVQVGIDGKIYRALLDFSNTANTGRFLGVIENPEADGAAVIYNQNGILLDITNTNSNLSRIGLPPFIQSLFATPIDIIRNGVSTTELSLCTTQNYTLMADDIPGATYTWTFEGNPLAETSFQLNLTNVTLADAGLYEVQIEQNNGECPLMGEATVSIFTTPTANPIEDQLICDDNNDGFSTLDLDAITTLVLGTQDGMQFTTTYHSSQDDADMNMNPLTSPYTNQVAYQLETIFVRIENNDNTDCFDTITFDFDVFDQPTANAVLDYELCDDDADGDDTNGFTTFDLSTIDAEVLGTQDMMQFNIMYYANEMDANDSMNVLSTTYTNTTAGGNPVVARIENVDNPACYSLVTFNVVVNPLPIIMQPVALSQCDDDTDGLSDFNLTEANSLLSNDSDNETFTYYTNLTDAQNATNPIINDTAYNSGNGGQVFARIVTVNGCFRTGEVNLIVAATQIPSTFQLDYEVCDDDEIDGDNTNGIATFDFSDADAQINALFTATGQTLTITYYENFADALAEENAIPDISNHRNDASPNVQNIVVRVDSDANNACLGLGEHITLTVNPLPDQNTITDYVVCSDTANQFTFDLTTKDPEVINGQANIDVTYHETQAEADANTDAIASPYTTFPRTIYVRAENTVTGCVNTAMNFELIIDENPTANMPTDLIVCDETPFDGTTSVDLNIKSAEIIGSQTDVAVQYYISQADANSNTNPLASPYTNTSNPQTIFVRVENGTTGCFSTTSFNIDVNEAPVANTPTPLEYCDTDNDGFGIFDIRSTENEITGGLLPGQVTVTYHETPEDADNNVNSLPDTYTNINAYNQTIYVRVENVLTGCYNVVSLDLIVYDSPEIAALDTTSLSECDDVSADQIAQFDLTEAEADLLNGEDPLTHTVRYYNTQANATAGTTTGEINNVNAYSNIPPSPQVIWVRVEDQNTGCASITNLTLIVDELPVLTQLPGLETCDAVTLNDGIEVFDLTSLAEDLLNSVPGINLQYFASQTDLDNNTPIADPMAYSNAEVGVQTIFVLATNDTTGCQNTITFDIRVNPLPSPTLDPNGMLSSDTCDDDNDGFVAFNLDALTNDIINNEPDVVYSFHETQADANNNLNALPSPYTNIVMDSQTIYVLATNTVTGCFTVTPLMLNVISIPEIPINLTDLEECDEEPSDGFAMFDLSETQTEIYGSQTPSDFTLTYHESEQDAIDDVSPIVNVTDYINTTINQQTIWVRLEDNTTECYAIESFDIIVVAPPVLVQPTAFSLCDDAESGDESDEISSFDLTDKYIEITGGDTSLTLTYYASQTDLDNDTPIADPTAYQNISNPQVLYIRASNAAGCTTDITMTLRVLPIPTPNTSPDVLEACDDNSDGDATNGMLVFDLTQSEAEIVNNESNVTVSYHTTQEDADGDINPIADPTMHTVDMANANMNGQVIIYVRVESDIQIDSNMLPCYKVVELPVVVHPLPELTDIAFSYVFCEYDNDDVGQFDWDVVTSSLDLLTAPQMVADFTVTYHPTVADALANTNALANGFENTSDPQTVFIRVENNVTGCVNTNNIASLELSVEPTPTATAPDTYELCAADEAAQDTAVFDLTSLDAEIINGQTDMAVSYYETATDADMDSNAITNTTSYTNTSNPQTLYARVRQTITGCLSDPVVVNLQVNPLPVFTLPEDDILCVDAETGLALETRTIGVDFGAGYTYSWTTPNGTATTATVEVTTAGTYSVTVIDANNETNCSYSDSVTYEASSAPSLLDIQITTPAFADTHNVIATASGGSGVYEYQLDDGEWQESGEFLDLQPGEHTVTVRDNNGCGELVRTFELIDYMKFFTPNGDEYHPTWNIIGLRNQPGAKIYIFDRYGKLLKQISPAGQGWDGTFNGVPMPSNDYWFRVEYVDPFDGSPKEFINHFTLKR</sequence>
<dbReference type="HOGENOM" id="CLU_001022_0_0_10"/>
<dbReference type="STRING" id="391587.KAOT1_11707"/>
<evidence type="ECO:0000256" key="1">
    <source>
        <dbReference type="SAM" id="SignalP"/>
    </source>
</evidence>
<feature type="chain" id="PRO_5002737497" description="Ig-like domain-containing protein" evidence="1">
    <location>
        <begin position="19"/>
        <end position="2234"/>
    </location>
</feature>
<proteinExistence type="predicted"/>
<dbReference type="Proteomes" id="UP000002945">
    <property type="component" value="Unassembled WGS sequence"/>
</dbReference>
<dbReference type="PROSITE" id="PS50835">
    <property type="entry name" value="IG_LIKE"/>
    <property type="match status" value="1"/>
</dbReference>
<accession>A9DID2</accession>
<dbReference type="InterPro" id="IPR026341">
    <property type="entry name" value="T9SS_type_B"/>
</dbReference>
<feature type="signal peptide" evidence="1">
    <location>
        <begin position="1"/>
        <end position="18"/>
    </location>
</feature>
<dbReference type="eggNOG" id="COG4935">
    <property type="taxonomic scope" value="Bacteria"/>
</dbReference>
<dbReference type="RefSeq" id="WP_007094891.1">
    <property type="nucleotide sequence ID" value="NZ_CP142125.1"/>
</dbReference>
<dbReference type="Gene3D" id="2.60.40.10">
    <property type="entry name" value="Immunoglobulins"/>
    <property type="match status" value="2"/>
</dbReference>
<evidence type="ECO:0000313" key="4">
    <source>
        <dbReference type="Proteomes" id="UP000002945"/>
    </source>
</evidence>
<evidence type="ECO:0000313" key="3">
    <source>
        <dbReference type="EMBL" id="EDP97877.1"/>
    </source>
</evidence>
<dbReference type="Pfam" id="PF13585">
    <property type="entry name" value="CHU_C"/>
    <property type="match status" value="1"/>
</dbReference>
<protein>
    <recommendedName>
        <fullName evidence="2">Ig-like domain-containing protein</fullName>
    </recommendedName>
</protein>
<feature type="domain" description="Ig-like" evidence="2">
    <location>
        <begin position="399"/>
        <end position="491"/>
    </location>
</feature>
<keyword evidence="4" id="KW-1185">Reference proteome</keyword>
<dbReference type="eggNOG" id="COG3386">
    <property type="taxonomic scope" value="Bacteria"/>
</dbReference>
<evidence type="ECO:0000259" key="2">
    <source>
        <dbReference type="PROSITE" id="PS50835"/>
    </source>
</evidence>
<gene>
    <name evidence="3" type="ORF">KAOT1_11707</name>
</gene>
<organism evidence="3 4">
    <name type="scientific">Kordia algicida OT-1</name>
    <dbReference type="NCBI Taxonomy" id="391587"/>
    <lineage>
        <taxon>Bacteria</taxon>
        <taxon>Pseudomonadati</taxon>
        <taxon>Bacteroidota</taxon>
        <taxon>Flavobacteriia</taxon>
        <taxon>Flavobacteriales</taxon>
        <taxon>Flavobacteriaceae</taxon>
        <taxon>Kordia</taxon>
    </lineage>
</organism>
<reference evidence="3 4" key="1">
    <citation type="journal article" date="2011" name="J. Bacteriol.">
        <title>Genome sequence of the algicidal bacterium Kordia algicida OT-1.</title>
        <authorList>
            <person name="Lee H.S."/>
            <person name="Kang S.G."/>
            <person name="Kwon K.K."/>
            <person name="Lee J.H."/>
            <person name="Kim S.J."/>
        </authorList>
    </citation>
    <scope>NUCLEOTIDE SEQUENCE [LARGE SCALE GENOMIC DNA]</scope>
    <source>
        <strain evidence="3 4">OT-1</strain>
    </source>
</reference>
<dbReference type="InterPro" id="IPR036179">
    <property type="entry name" value="Ig-like_dom_sf"/>
</dbReference>
<name>A9DID2_9FLAO</name>
<dbReference type="EMBL" id="ABIB01000001">
    <property type="protein sequence ID" value="EDP97877.1"/>
    <property type="molecule type" value="Genomic_DNA"/>
</dbReference>
<dbReference type="NCBIfam" id="TIGR04131">
    <property type="entry name" value="Bac_Flav_CTERM"/>
    <property type="match status" value="1"/>
</dbReference>
<comment type="caution">
    <text evidence="3">The sequence shown here is derived from an EMBL/GenBank/DDBJ whole genome shotgun (WGS) entry which is preliminary data.</text>
</comment>
<dbReference type="InterPro" id="IPR007110">
    <property type="entry name" value="Ig-like_dom"/>
</dbReference>
<dbReference type="SUPFAM" id="SSF48726">
    <property type="entry name" value="Immunoglobulin"/>
    <property type="match status" value="1"/>
</dbReference>
<dbReference type="InterPro" id="IPR013783">
    <property type="entry name" value="Ig-like_fold"/>
</dbReference>